<gene>
    <name evidence="1" type="ORF">LITE_LOCUS22127</name>
</gene>
<reference evidence="1" key="1">
    <citation type="submission" date="2022-08" db="EMBL/GenBank/DDBJ databases">
        <authorList>
            <person name="Gutierrez-Valencia J."/>
        </authorList>
    </citation>
    <scope>NUCLEOTIDE SEQUENCE</scope>
</reference>
<proteinExistence type="predicted"/>
<feature type="non-terminal residue" evidence="1">
    <location>
        <position position="1"/>
    </location>
</feature>
<keyword evidence="2" id="KW-1185">Reference proteome</keyword>
<accession>A0AAV0L5C7</accession>
<dbReference type="AlphaFoldDB" id="A0AAV0L5C7"/>
<name>A0AAV0L5C7_9ROSI</name>
<sequence>INRTFTLLLSSILHGNCKASSNILPSRLVRAISEFASPTITEDELAKRVAKCQLRAVCLRRNEPL</sequence>
<evidence type="ECO:0000313" key="2">
    <source>
        <dbReference type="Proteomes" id="UP001154282"/>
    </source>
</evidence>
<comment type="caution">
    <text evidence="1">The sequence shown here is derived from an EMBL/GenBank/DDBJ whole genome shotgun (WGS) entry which is preliminary data.</text>
</comment>
<dbReference type="Proteomes" id="UP001154282">
    <property type="component" value="Unassembled WGS sequence"/>
</dbReference>
<protein>
    <submittedName>
        <fullName evidence="1">Uncharacterized protein</fullName>
    </submittedName>
</protein>
<organism evidence="1 2">
    <name type="scientific">Linum tenue</name>
    <dbReference type="NCBI Taxonomy" id="586396"/>
    <lineage>
        <taxon>Eukaryota</taxon>
        <taxon>Viridiplantae</taxon>
        <taxon>Streptophyta</taxon>
        <taxon>Embryophyta</taxon>
        <taxon>Tracheophyta</taxon>
        <taxon>Spermatophyta</taxon>
        <taxon>Magnoliopsida</taxon>
        <taxon>eudicotyledons</taxon>
        <taxon>Gunneridae</taxon>
        <taxon>Pentapetalae</taxon>
        <taxon>rosids</taxon>
        <taxon>fabids</taxon>
        <taxon>Malpighiales</taxon>
        <taxon>Linaceae</taxon>
        <taxon>Linum</taxon>
    </lineage>
</organism>
<dbReference type="EMBL" id="CAMGYJ010000006">
    <property type="protein sequence ID" value="CAI0429426.1"/>
    <property type="molecule type" value="Genomic_DNA"/>
</dbReference>
<evidence type="ECO:0000313" key="1">
    <source>
        <dbReference type="EMBL" id="CAI0429426.1"/>
    </source>
</evidence>